<dbReference type="InterPro" id="IPR051067">
    <property type="entry name" value="NHER"/>
</dbReference>
<dbReference type="Pfam" id="PF00595">
    <property type="entry name" value="PDZ"/>
    <property type="match status" value="1"/>
</dbReference>
<accession>A0A0V0J7F7</accession>
<feature type="compositionally biased region" description="Polar residues" evidence="2">
    <location>
        <begin position="140"/>
        <end position="164"/>
    </location>
</feature>
<feature type="region of interest" description="Disordered" evidence="2">
    <location>
        <begin position="122"/>
        <end position="188"/>
    </location>
</feature>
<evidence type="ECO:0000256" key="1">
    <source>
        <dbReference type="ARBA" id="ARBA00022737"/>
    </source>
</evidence>
<dbReference type="EMBL" id="GEEE01001654">
    <property type="protein sequence ID" value="JAP61571.1"/>
    <property type="molecule type" value="Transcribed_RNA"/>
</dbReference>
<gene>
    <name evidence="4" type="primary">NHRF1</name>
    <name evidence="4" type="ORF">TR137308</name>
</gene>
<evidence type="ECO:0000313" key="4">
    <source>
        <dbReference type="EMBL" id="JAP61571.1"/>
    </source>
</evidence>
<dbReference type="PANTHER" id="PTHR14191:SF28">
    <property type="entry name" value="GH04176P-RELATED"/>
    <property type="match status" value="1"/>
</dbReference>
<dbReference type="Gene3D" id="2.30.42.10">
    <property type="match status" value="1"/>
</dbReference>
<dbReference type="GO" id="GO:0043495">
    <property type="term" value="F:protein-membrane adaptor activity"/>
    <property type="evidence" value="ECO:0007669"/>
    <property type="project" value="TreeGrafter"/>
</dbReference>
<name>A0A0V0J7F7_SCHSO</name>
<reference evidence="4" key="1">
    <citation type="submission" date="2016-01" db="EMBL/GenBank/DDBJ databases">
        <title>Reference transcriptome for the parasite Schistocephalus solidus: insights into the molecular evolution of parasitism.</title>
        <authorList>
            <person name="Hebert F.O."/>
            <person name="Grambauer S."/>
            <person name="Barber I."/>
            <person name="Landry C.R."/>
            <person name="Aubin-Horth N."/>
        </authorList>
    </citation>
    <scope>NUCLEOTIDE SEQUENCE</scope>
</reference>
<evidence type="ECO:0000256" key="2">
    <source>
        <dbReference type="SAM" id="MobiDB-lite"/>
    </source>
</evidence>
<keyword evidence="1" id="KW-0677">Repeat</keyword>
<dbReference type="CDD" id="cd06768">
    <property type="entry name" value="PDZ_NHERF-like"/>
    <property type="match status" value="1"/>
</dbReference>
<dbReference type="InterPro" id="IPR036034">
    <property type="entry name" value="PDZ_sf"/>
</dbReference>
<sequence>MQPHPRLCCLRPTPEFEGFGFSLVATKNQVGQFIDDVKPNSPAEKAGLKNADMVFEVNGENILSYSHQKVVELMRKNPKELCLLVLDPDSRAYYDNASIVVHGQMTEVERICSWLDKNSTVRPQTNLSETSAKTAAVISENGSSTMSDSQSPPTQSESGKPSSQHSRRSRGIIDGTSFGDRAKVFDDL</sequence>
<proteinExistence type="predicted"/>
<protein>
    <submittedName>
        <fullName evidence="4">Na(+)/H(+) exchange regulatory cofactor NHE-RF1</fullName>
    </submittedName>
</protein>
<dbReference type="PANTHER" id="PTHR14191">
    <property type="entry name" value="PDZ DOMAIN CONTAINING PROTEIN"/>
    <property type="match status" value="1"/>
</dbReference>
<feature type="domain" description="PDZ" evidence="3">
    <location>
        <begin position="7"/>
        <end position="89"/>
    </location>
</feature>
<dbReference type="GO" id="GO:0016324">
    <property type="term" value="C:apical plasma membrane"/>
    <property type="evidence" value="ECO:0007669"/>
    <property type="project" value="TreeGrafter"/>
</dbReference>
<feature type="compositionally biased region" description="Polar residues" evidence="2">
    <location>
        <begin position="122"/>
        <end position="133"/>
    </location>
</feature>
<dbReference type="PROSITE" id="PS50106">
    <property type="entry name" value="PDZ"/>
    <property type="match status" value="1"/>
</dbReference>
<evidence type="ECO:0000259" key="3">
    <source>
        <dbReference type="PROSITE" id="PS50106"/>
    </source>
</evidence>
<dbReference type="SUPFAM" id="SSF50156">
    <property type="entry name" value="PDZ domain-like"/>
    <property type="match status" value="1"/>
</dbReference>
<dbReference type="SMART" id="SM00228">
    <property type="entry name" value="PDZ"/>
    <property type="match status" value="1"/>
</dbReference>
<organism evidence="4">
    <name type="scientific">Schistocephalus solidus</name>
    <name type="common">Tapeworm</name>
    <dbReference type="NCBI Taxonomy" id="70667"/>
    <lineage>
        <taxon>Eukaryota</taxon>
        <taxon>Metazoa</taxon>
        <taxon>Spiralia</taxon>
        <taxon>Lophotrochozoa</taxon>
        <taxon>Platyhelminthes</taxon>
        <taxon>Cestoda</taxon>
        <taxon>Eucestoda</taxon>
        <taxon>Diphyllobothriidea</taxon>
        <taxon>Diphyllobothriidae</taxon>
        <taxon>Schistocephalus</taxon>
    </lineage>
</organism>
<dbReference type="AlphaFoldDB" id="A0A0V0J7F7"/>
<dbReference type="InterPro" id="IPR001478">
    <property type="entry name" value="PDZ"/>
</dbReference>
<dbReference type="GO" id="GO:0072659">
    <property type="term" value="P:protein localization to plasma membrane"/>
    <property type="evidence" value="ECO:0007669"/>
    <property type="project" value="TreeGrafter"/>
</dbReference>